<dbReference type="InterPro" id="IPR036612">
    <property type="entry name" value="KH_dom_type_1_sf"/>
</dbReference>
<name>A0A8K0UYG7_9AGAR</name>
<sequence length="1250" mass="134324">MAFSAADLQRRHELEGAPDPFPSLAPAPAPVAPAASSNGHPDTSSVDAFPSLAPAAPANNAKPASSWGAAPRVKATASKQPLHSDSFTLSVVDLSSAGRDGKPTTLGEVMKHVVSQYKIKLEASTNQKSRQTTFYLKSESLKELDKAKRALLAALSPVVTLTLHAPASTIPTIIGPKGATLKQVRDQTNVKIDIPRKDTLQSNGQTNGSAPASGTATPAPPADDEEEPTIPITITGPQPAALEAQALINERIATRRSRATQHVRDIPPHVLPFIIPRRATFQEAAEGADVTLSLKAAAHEITVSGDREGVVRVVESIKSAVTYFTNEITSFKITLPKRQHRLLTGKGAEEIYAKSKCAVVIANIEEPGDEITVWGKPADLAAGMSAVMEKANSAYIHEFPLPGPISFSRQLLTYMVRVGYPETLAAAHPGVSVYTPPASSLEKASVLNVDLVGEKRAVDNAVSQVSQLIGKLIGATKDVPIDWLVHRIINSHKNAKKIKAFHEQHNVLVFFPPESAEQSTVLLVYDPTSPNASPSPVEKASKLEEVEKELLKLAKDAADVKTVTITVEKKWHDAVVGKNGTTLNAIIGEDKTLSVKFGADAGDASTEDVILIRGVSADVTRATKEIEKIVEDAKNDEIVSGHITEFEIDREYVGRIVGAQGAGVNRLRDTLGVKIDFQDEADEKEEKTVKKKKSAVVQKVKVKIVGRKENVEEAKKRIIAQAERLADETSEVLKIPHQYHSSLIGQSGKYVIRLEEKYGVKITFPRESSETGEGKTREVLKADEVLVKGGRKGVASAKSELLEAVEFEKESNNVAKFTVPSRSVARILGKSGATINQIKDETGAQIDVDKATEDSSKTNIQVRGTKTAIAEAKAAILAISEQVAEETTVTINVESKYHRTLIGAGGQGLRDLILRCGGPTDPKIQAGLVRFPRQGEPSDEVRLRGEPKLVAKLQAELESTVAVLKDRIVLGVEVPAAQHRSLIGRGGQHLTDLQNKTGAQVQFPGSRSYNNVGEPENVDELGDVDPANLVKVSGTRAACEKAVAELKGSIKPPAAESISAKLNVPLKYHHAVAQQGNFFRSLRTYGVQVEQSKQAKGPAVPVRPAPSSDTTTSARIDDPDEDTVSVEAQWQVVANYQDAEEGDAEWTFKARDQEGLEKALKLTQEAIEHAEKMSHVGFLTLPDRSTFPRIVGSKGANVAKLRAESGADITVSREDNTIVIVGSETAIHIAKDAILKTTAQRPARGGRNRD</sequence>
<dbReference type="SUPFAM" id="SSF54791">
    <property type="entry name" value="Eukaryotic type KH-domain (KH-domain type I)"/>
    <property type="match status" value="8"/>
</dbReference>
<dbReference type="CDD" id="cd00105">
    <property type="entry name" value="KH-I"/>
    <property type="match status" value="3"/>
</dbReference>
<feature type="region of interest" description="Disordered" evidence="3">
    <location>
        <begin position="191"/>
        <end position="236"/>
    </location>
</feature>
<evidence type="ECO:0000256" key="1">
    <source>
        <dbReference type="ARBA" id="ARBA00022737"/>
    </source>
</evidence>
<feature type="domain" description="K Homology" evidence="4">
    <location>
        <begin position="966"/>
        <end position="1051"/>
    </location>
</feature>
<feature type="compositionally biased region" description="Low complexity" evidence="3">
    <location>
        <begin position="48"/>
        <end position="66"/>
    </location>
</feature>
<feature type="domain" description="K Homology" evidence="4">
    <location>
        <begin position="559"/>
        <end position="631"/>
    </location>
</feature>
<dbReference type="PANTHER" id="PTHR10288">
    <property type="entry name" value="KH DOMAIN CONTAINING RNA BINDING PROTEIN"/>
    <property type="match status" value="1"/>
</dbReference>
<organism evidence="5 6">
    <name type="scientific">Cristinia sonorae</name>
    <dbReference type="NCBI Taxonomy" id="1940300"/>
    <lineage>
        <taxon>Eukaryota</taxon>
        <taxon>Fungi</taxon>
        <taxon>Dikarya</taxon>
        <taxon>Basidiomycota</taxon>
        <taxon>Agaricomycotina</taxon>
        <taxon>Agaricomycetes</taxon>
        <taxon>Agaricomycetidae</taxon>
        <taxon>Agaricales</taxon>
        <taxon>Pleurotineae</taxon>
        <taxon>Stephanosporaceae</taxon>
        <taxon>Cristinia</taxon>
    </lineage>
</organism>
<comment type="caution">
    <text evidence="5">The sequence shown here is derived from an EMBL/GenBank/DDBJ whole genome shotgun (WGS) entry which is preliminary data.</text>
</comment>
<dbReference type="OrthoDB" id="10027144at2759"/>
<feature type="domain" description="K Homology" evidence="4">
    <location>
        <begin position="640"/>
        <end position="723"/>
    </location>
</feature>
<feature type="compositionally biased region" description="Low complexity" evidence="3">
    <location>
        <begin position="208"/>
        <end position="217"/>
    </location>
</feature>
<feature type="domain" description="K Homology" evidence="4">
    <location>
        <begin position="157"/>
        <end position="253"/>
    </location>
</feature>
<dbReference type="InterPro" id="IPR004087">
    <property type="entry name" value="KH_dom"/>
</dbReference>
<feature type="domain" description="K Homology" evidence="4">
    <location>
        <begin position="727"/>
        <end position="806"/>
    </location>
</feature>
<dbReference type="SMART" id="SM00322">
    <property type="entry name" value="KH"/>
    <property type="match status" value="9"/>
</dbReference>
<keyword evidence="1" id="KW-0677">Repeat</keyword>
<feature type="domain" description="K Homology" evidence="4">
    <location>
        <begin position="885"/>
        <end position="962"/>
    </location>
</feature>
<reference evidence="5" key="1">
    <citation type="journal article" date="2021" name="New Phytol.">
        <title>Evolutionary innovations through gain and loss of genes in the ectomycorrhizal Boletales.</title>
        <authorList>
            <person name="Wu G."/>
            <person name="Miyauchi S."/>
            <person name="Morin E."/>
            <person name="Kuo A."/>
            <person name="Drula E."/>
            <person name="Varga T."/>
            <person name="Kohler A."/>
            <person name="Feng B."/>
            <person name="Cao Y."/>
            <person name="Lipzen A."/>
            <person name="Daum C."/>
            <person name="Hundley H."/>
            <person name="Pangilinan J."/>
            <person name="Johnson J."/>
            <person name="Barry K."/>
            <person name="LaButti K."/>
            <person name="Ng V."/>
            <person name="Ahrendt S."/>
            <person name="Min B."/>
            <person name="Choi I.G."/>
            <person name="Park H."/>
            <person name="Plett J.M."/>
            <person name="Magnuson J."/>
            <person name="Spatafora J.W."/>
            <person name="Nagy L.G."/>
            <person name="Henrissat B."/>
            <person name="Grigoriev I.V."/>
            <person name="Yang Z.L."/>
            <person name="Xu J."/>
            <person name="Martin F.M."/>
        </authorList>
    </citation>
    <scope>NUCLEOTIDE SEQUENCE</scope>
    <source>
        <strain evidence="5">KKN 215</strain>
    </source>
</reference>
<gene>
    <name evidence="5" type="ORF">BXZ70DRAFT_913082</name>
</gene>
<dbReference type="CDD" id="cd22450">
    <property type="entry name" value="KH-I_ScSCP160_rpt5"/>
    <property type="match status" value="1"/>
</dbReference>
<evidence type="ECO:0000313" key="5">
    <source>
        <dbReference type="EMBL" id="KAH8107878.1"/>
    </source>
</evidence>
<feature type="region of interest" description="Disordered" evidence="3">
    <location>
        <begin position="1"/>
        <end position="80"/>
    </location>
</feature>
<feature type="domain" description="K Homology" evidence="4">
    <location>
        <begin position="1173"/>
        <end position="1239"/>
    </location>
</feature>
<dbReference type="EMBL" id="JAEVFJ010000001">
    <property type="protein sequence ID" value="KAH8107878.1"/>
    <property type="molecule type" value="Genomic_DNA"/>
</dbReference>
<evidence type="ECO:0000259" key="4">
    <source>
        <dbReference type="SMART" id="SM00322"/>
    </source>
</evidence>
<proteinExistence type="predicted"/>
<evidence type="ECO:0000256" key="3">
    <source>
        <dbReference type="SAM" id="MobiDB-lite"/>
    </source>
</evidence>
<dbReference type="Pfam" id="PF00013">
    <property type="entry name" value="KH_1"/>
    <property type="match status" value="7"/>
</dbReference>
<dbReference type="InterPro" id="IPR004088">
    <property type="entry name" value="KH_dom_type_1"/>
</dbReference>
<evidence type="ECO:0000256" key="2">
    <source>
        <dbReference type="PROSITE-ProRule" id="PRU00117"/>
    </source>
</evidence>
<dbReference type="Gene3D" id="3.30.1370.10">
    <property type="entry name" value="K Homology domain, type 1"/>
    <property type="match status" value="8"/>
</dbReference>
<dbReference type="GO" id="GO:0003723">
    <property type="term" value="F:RNA binding"/>
    <property type="evidence" value="ECO:0007669"/>
    <property type="project" value="UniProtKB-UniRule"/>
</dbReference>
<protein>
    <recommendedName>
        <fullName evidence="4">K Homology domain-containing protein</fullName>
    </recommendedName>
</protein>
<evidence type="ECO:0000313" key="6">
    <source>
        <dbReference type="Proteomes" id="UP000813824"/>
    </source>
</evidence>
<dbReference type="CDD" id="cd22448">
    <property type="entry name" value="KH-I_ScSCP160_rpt3"/>
    <property type="match status" value="1"/>
</dbReference>
<feature type="domain" description="K Homology" evidence="4">
    <location>
        <begin position="811"/>
        <end position="881"/>
    </location>
</feature>
<dbReference type="AlphaFoldDB" id="A0A8K0UYG7"/>
<feature type="domain" description="K Homology" evidence="4">
    <location>
        <begin position="327"/>
        <end position="392"/>
    </location>
</feature>
<keyword evidence="6" id="KW-1185">Reference proteome</keyword>
<keyword evidence="2" id="KW-0694">RNA-binding</keyword>
<feature type="region of interest" description="Disordered" evidence="3">
    <location>
        <begin position="1091"/>
        <end position="1122"/>
    </location>
</feature>
<accession>A0A8K0UYG7</accession>
<dbReference type="PROSITE" id="PS50084">
    <property type="entry name" value="KH_TYPE_1"/>
    <property type="match status" value="8"/>
</dbReference>
<dbReference type="Proteomes" id="UP000813824">
    <property type="component" value="Unassembled WGS sequence"/>
</dbReference>
<feature type="compositionally biased region" description="Pro residues" evidence="3">
    <location>
        <begin position="19"/>
        <end position="31"/>
    </location>
</feature>